<dbReference type="PANTHER" id="PTHR12786:SF1">
    <property type="entry name" value="SPLICING REGULATOR SDE2"/>
    <property type="match status" value="1"/>
</dbReference>
<dbReference type="GO" id="GO:0008380">
    <property type="term" value="P:RNA splicing"/>
    <property type="evidence" value="ECO:0007669"/>
    <property type="project" value="UniProtKB-KW"/>
</dbReference>
<dbReference type="GeneID" id="10499291"/>
<dbReference type="OrthoDB" id="20750at2759"/>
<evidence type="ECO:0000313" key="11">
    <source>
        <dbReference type="EMBL" id="EGC34720.1"/>
    </source>
</evidence>
<comment type="similarity">
    <text evidence="3">Belongs to the SDE2 family.</text>
</comment>
<feature type="domain" description="SDE2-like" evidence="10">
    <location>
        <begin position="69"/>
        <end position="172"/>
    </location>
</feature>
<evidence type="ECO:0000256" key="4">
    <source>
        <dbReference type="ARBA" id="ARBA00022490"/>
    </source>
</evidence>
<evidence type="ECO:0000259" key="10">
    <source>
        <dbReference type="Pfam" id="PF22782"/>
    </source>
</evidence>
<dbReference type="PANTHER" id="PTHR12786">
    <property type="entry name" value="SPLICING FACTOR SF3A-RELATED"/>
    <property type="match status" value="1"/>
</dbReference>
<dbReference type="RefSeq" id="XP_003288761.1">
    <property type="nucleotide sequence ID" value="XM_003288713.1"/>
</dbReference>
<evidence type="ECO:0000256" key="7">
    <source>
        <dbReference type="ARBA" id="ARBA00023242"/>
    </source>
</evidence>
<feature type="compositionally biased region" description="Polar residues" evidence="9">
    <location>
        <begin position="211"/>
        <end position="223"/>
    </location>
</feature>
<feature type="compositionally biased region" description="Basic and acidic residues" evidence="9">
    <location>
        <begin position="246"/>
        <end position="258"/>
    </location>
</feature>
<sequence length="270" mass="31084">MEVLIKLPYINNNNSKILNIKLNREEVLCEEYLKLKIFEKTFIPVAYQYLKLISSSEFKVYDLLLRVNGGKGGFGSLLKSTGTRVGQKKTTNFDACRDLSGRRLRHVNNEKKLKEWMEDEESRKLALAELKKNLDNANEILGIGKSKEEFNDTQFQKDHEDLQKKVSNSVEQGLKELKKQKELEKELSNTTTTTKTTTTTTTAAVFNNNSKKPTISKINNNKKPISVFIPDFSDEEDEEEEEENNENNKENEQKEINKKKSTPIKVSKTK</sequence>
<dbReference type="OMA" id="ENQDSCR"/>
<accession>F0ZMW1</accession>
<reference evidence="12" key="1">
    <citation type="journal article" date="2011" name="Genome Biol.">
        <title>Comparative genomics of the social amoebae Dictyostelium discoideum and Dictyostelium purpureum.</title>
        <authorList>
            <consortium name="US DOE Joint Genome Institute (JGI-PGF)"/>
            <person name="Sucgang R."/>
            <person name="Kuo A."/>
            <person name="Tian X."/>
            <person name="Salerno W."/>
            <person name="Parikh A."/>
            <person name="Feasley C.L."/>
            <person name="Dalin E."/>
            <person name="Tu H."/>
            <person name="Huang E."/>
            <person name="Barry K."/>
            <person name="Lindquist E."/>
            <person name="Shapiro H."/>
            <person name="Bruce D."/>
            <person name="Schmutz J."/>
            <person name="Salamov A."/>
            <person name="Fey P."/>
            <person name="Gaudet P."/>
            <person name="Anjard C."/>
            <person name="Babu M.M."/>
            <person name="Basu S."/>
            <person name="Bushmanova Y."/>
            <person name="van der Wel H."/>
            <person name="Katoh-Kurasawa M."/>
            <person name="Dinh C."/>
            <person name="Coutinho P.M."/>
            <person name="Saito T."/>
            <person name="Elias M."/>
            <person name="Schaap P."/>
            <person name="Kay R.R."/>
            <person name="Henrissat B."/>
            <person name="Eichinger L."/>
            <person name="Rivero F."/>
            <person name="Putnam N.H."/>
            <person name="West C.M."/>
            <person name="Loomis W.F."/>
            <person name="Chisholm R.L."/>
            <person name="Shaulsky G."/>
            <person name="Strassmann J.E."/>
            <person name="Queller D.C."/>
            <person name="Kuspa A."/>
            <person name="Grigoriev I.V."/>
        </authorList>
    </citation>
    <scope>NUCLEOTIDE SEQUENCE [LARGE SCALE GENOMIC DNA]</scope>
    <source>
        <strain evidence="12">QSDP1</strain>
    </source>
</reference>
<evidence type="ECO:0000313" key="12">
    <source>
        <dbReference type="Proteomes" id="UP000001064"/>
    </source>
</evidence>
<keyword evidence="8" id="KW-0131">Cell cycle</keyword>
<evidence type="ECO:0000256" key="8">
    <source>
        <dbReference type="ARBA" id="ARBA00023306"/>
    </source>
</evidence>
<proteinExistence type="inferred from homology"/>
<evidence type="ECO:0000256" key="2">
    <source>
        <dbReference type="ARBA" id="ARBA00004496"/>
    </source>
</evidence>
<dbReference type="InParanoid" id="F0ZMW1"/>
<dbReference type="GO" id="GO:0006397">
    <property type="term" value="P:mRNA processing"/>
    <property type="evidence" value="ECO:0007669"/>
    <property type="project" value="UniProtKB-KW"/>
</dbReference>
<gene>
    <name evidence="11" type="ORF">DICPUDRAFT_79538</name>
</gene>
<dbReference type="EMBL" id="GL871086">
    <property type="protein sequence ID" value="EGC34720.1"/>
    <property type="molecule type" value="Genomic_DNA"/>
</dbReference>
<dbReference type="Pfam" id="PF22782">
    <property type="entry name" value="SDE2"/>
    <property type="match status" value="1"/>
</dbReference>
<evidence type="ECO:0000256" key="3">
    <source>
        <dbReference type="ARBA" id="ARBA00008726"/>
    </source>
</evidence>
<evidence type="ECO:0000256" key="5">
    <source>
        <dbReference type="ARBA" id="ARBA00022664"/>
    </source>
</evidence>
<keyword evidence="4" id="KW-0963">Cytoplasm</keyword>
<dbReference type="GO" id="GO:0005737">
    <property type="term" value="C:cytoplasm"/>
    <property type="evidence" value="ECO:0007669"/>
    <property type="project" value="UniProtKB-SubCell"/>
</dbReference>
<dbReference type="InterPro" id="IPR051421">
    <property type="entry name" value="RNA_Proc_DNA_Dmg_Regulator"/>
</dbReference>
<keyword evidence="5" id="KW-0507">mRNA processing</keyword>
<organism evidence="11 12">
    <name type="scientific">Dictyostelium purpureum</name>
    <name type="common">Slime mold</name>
    <dbReference type="NCBI Taxonomy" id="5786"/>
    <lineage>
        <taxon>Eukaryota</taxon>
        <taxon>Amoebozoa</taxon>
        <taxon>Evosea</taxon>
        <taxon>Eumycetozoa</taxon>
        <taxon>Dictyostelia</taxon>
        <taxon>Dictyosteliales</taxon>
        <taxon>Dictyosteliaceae</taxon>
        <taxon>Dictyostelium</taxon>
    </lineage>
</organism>
<evidence type="ECO:0000256" key="6">
    <source>
        <dbReference type="ARBA" id="ARBA00023187"/>
    </source>
</evidence>
<keyword evidence="6" id="KW-0508">mRNA splicing</keyword>
<dbReference type="STRING" id="5786.F0ZMW1"/>
<protein>
    <recommendedName>
        <fullName evidence="10">SDE2-like domain-containing protein</fullName>
    </recommendedName>
</protein>
<name>F0ZMW1_DICPU</name>
<dbReference type="Proteomes" id="UP000001064">
    <property type="component" value="Unassembled WGS sequence"/>
</dbReference>
<keyword evidence="7" id="KW-0539">Nucleus</keyword>
<evidence type="ECO:0000256" key="9">
    <source>
        <dbReference type="SAM" id="MobiDB-lite"/>
    </source>
</evidence>
<comment type="subcellular location">
    <subcellularLocation>
        <location evidence="2">Cytoplasm</location>
    </subcellularLocation>
    <subcellularLocation>
        <location evidence="1">Nucleus</location>
    </subcellularLocation>
</comment>
<dbReference type="KEGG" id="dpp:DICPUDRAFT_79538"/>
<feature type="compositionally biased region" description="Basic residues" evidence="9">
    <location>
        <begin position="259"/>
        <end position="270"/>
    </location>
</feature>
<dbReference type="InterPro" id="IPR053822">
    <property type="entry name" value="SDE2-like_dom"/>
</dbReference>
<dbReference type="VEuPathDB" id="AmoebaDB:DICPUDRAFT_79538"/>
<dbReference type="AlphaFoldDB" id="F0ZMW1"/>
<keyword evidence="12" id="KW-1185">Reference proteome</keyword>
<feature type="region of interest" description="Disordered" evidence="9">
    <location>
        <begin position="211"/>
        <end position="270"/>
    </location>
</feature>
<dbReference type="eggNOG" id="KOG2827">
    <property type="taxonomic scope" value="Eukaryota"/>
</dbReference>
<evidence type="ECO:0000256" key="1">
    <source>
        <dbReference type="ARBA" id="ARBA00004123"/>
    </source>
</evidence>
<feature type="compositionally biased region" description="Acidic residues" evidence="9">
    <location>
        <begin position="232"/>
        <end position="245"/>
    </location>
</feature>
<dbReference type="GO" id="GO:0005634">
    <property type="term" value="C:nucleus"/>
    <property type="evidence" value="ECO:0007669"/>
    <property type="project" value="UniProtKB-SubCell"/>
</dbReference>